<dbReference type="Gene3D" id="3.90.79.10">
    <property type="entry name" value="Nucleoside Triphosphate Pyrophosphohydrolase"/>
    <property type="match status" value="1"/>
</dbReference>
<name>A0A2M8S1Y3_9PAST</name>
<dbReference type="AlphaFoldDB" id="A0A2M8S1Y3"/>
<proteinExistence type="predicted"/>
<protein>
    <submittedName>
        <fullName evidence="4">DNA mismatch repair protein MutT</fullName>
    </submittedName>
</protein>
<accession>A0A2M8S1Y3</accession>
<dbReference type="Proteomes" id="UP000229329">
    <property type="component" value="Unassembled WGS sequence"/>
</dbReference>
<dbReference type="Pfam" id="PF12535">
    <property type="entry name" value="Nudix_N"/>
    <property type="match status" value="1"/>
</dbReference>
<reference evidence="4 5" key="1">
    <citation type="submission" date="2017-11" db="EMBL/GenBank/DDBJ databases">
        <title>Reclassification of Bisgaard taxon 7 as Conservatibacter flavescens gen. nov., sp. nov.</title>
        <authorList>
            <person name="Christensen H."/>
        </authorList>
    </citation>
    <scope>NUCLEOTIDE SEQUENCE [LARGE SCALE GENOMIC DNA]</scope>
    <source>
        <strain evidence="4 5">7_4</strain>
    </source>
</reference>
<keyword evidence="5" id="KW-1185">Reference proteome</keyword>
<dbReference type="RefSeq" id="WP_100288992.1">
    <property type="nucleotide sequence ID" value="NZ_PHHA01000018.1"/>
</dbReference>
<dbReference type="Gene3D" id="6.10.250.1120">
    <property type="match status" value="1"/>
</dbReference>
<dbReference type="Pfam" id="PF00293">
    <property type="entry name" value="NUDIX"/>
    <property type="match status" value="1"/>
</dbReference>
<sequence>MDNPTLLQEPWLNWAIEIQSIAQAGLAYSTNVYDLERFERLREISAEMLSHKTGISTDKIKDLFCNEIGYQTPKIDTRAAIFQDDKILLVQENDGLWSLPGGWVDVFESLASNTIKEVKEEAGLDVLPERVIALHDRDKHNPKPFPYGILKTFIQCKLLGGEFVENSETLASGYFALAELPPLSEEKNTREQVALCFEAYHSESWVTQFD</sequence>
<dbReference type="InterPro" id="IPR000086">
    <property type="entry name" value="NUDIX_hydrolase_dom"/>
</dbReference>
<dbReference type="PANTHER" id="PTHR43046">
    <property type="entry name" value="GDP-MANNOSE MANNOSYL HYDROLASE"/>
    <property type="match status" value="1"/>
</dbReference>
<gene>
    <name evidence="4" type="ORF">CVP05_07720</name>
</gene>
<evidence type="ECO:0000256" key="2">
    <source>
        <dbReference type="ARBA" id="ARBA00022801"/>
    </source>
</evidence>
<keyword evidence="2" id="KW-0378">Hydrolase</keyword>
<evidence type="ECO:0000259" key="3">
    <source>
        <dbReference type="PROSITE" id="PS51462"/>
    </source>
</evidence>
<comment type="cofactor">
    <cofactor evidence="1">
        <name>Mg(2+)</name>
        <dbReference type="ChEBI" id="CHEBI:18420"/>
    </cofactor>
</comment>
<evidence type="ECO:0000313" key="5">
    <source>
        <dbReference type="Proteomes" id="UP000229329"/>
    </source>
</evidence>
<dbReference type="GO" id="GO:0016787">
    <property type="term" value="F:hydrolase activity"/>
    <property type="evidence" value="ECO:0007669"/>
    <property type="project" value="UniProtKB-KW"/>
</dbReference>
<dbReference type="PROSITE" id="PS51462">
    <property type="entry name" value="NUDIX"/>
    <property type="match status" value="1"/>
</dbReference>
<dbReference type="InterPro" id="IPR059176">
    <property type="entry name" value="UDP-X_N"/>
</dbReference>
<dbReference type="InterPro" id="IPR015797">
    <property type="entry name" value="NUDIX_hydrolase-like_dom_sf"/>
</dbReference>
<feature type="domain" description="Nudix hydrolase" evidence="3">
    <location>
        <begin position="72"/>
        <end position="199"/>
    </location>
</feature>
<dbReference type="SUPFAM" id="SSF55811">
    <property type="entry name" value="Nudix"/>
    <property type="match status" value="1"/>
</dbReference>
<evidence type="ECO:0000256" key="1">
    <source>
        <dbReference type="ARBA" id="ARBA00001946"/>
    </source>
</evidence>
<evidence type="ECO:0000313" key="4">
    <source>
        <dbReference type="EMBL" id="PJG85135.1"/>
    </source>
</evidence>
<dbReference type="PANTHER" id="PTHR43046:SF16">
    <property type="entry name" value="ADP-RIBOSE PYROPHOSPHATASE YJHB-RELATED"/>
    <property type="match status" value="1"/>
</dbReference>
<dbReference type="OrthoDB" id="9804442at2"/>
<comment type="caution">
    <text evidence="4">The sequence shown here is derived from an EMBL/GenBank/DDBJ whole genome shotgun (WGS) entry which is preliminary data.</text>
</comment>
<organism evidence="4 5">
    <name type="scientific">Conservatibacter flavescens</name>
    <dbReference type="NCBI Taxonomy" id="28161"/>
    <lineage>
        <taxon>Bacteria</taxon>
        <taxon>Pseudomonadati</taxon>
        <taxon>Pseudomonadota</taxon>
        <taxon>Gammaproteobacteria</taxon>
        <taxon>Pasteurellales</taxon>
        <taxon>Pasteurellaceae</taxon>
        <taxon>Conservatibacter</taxon>
    </lineage>
</organism>
<dbReference type="EMBL" id="PHHA01000018">
    <property type="protein sequence ID" value="PJG85135.1"/>
    <property type="molecule type" value="Genomic_DNA"/>
</dbReference>
<dbReference type="CDD" id="cd18889">
    <property type="entry name" value="NUDIX_ADPRase"/>
    <property type="match status" value="1"/>
</dbReference>